<dbReference type="RefSeq" id="WP_147983612.1">
    <property type="nucleotide sequence ID" value="NZ_RDBM01000035.1"/>
</dbReference>
<dbReference type="AlphaFoldDB" id="A0A652KVG4"/>
<evidence type="ECO:0000313" key="1">
    <source>
        <dbReference type="EMBL" id="TXS26908.1"/>
    </source>
</evidence>
<organism evidence="1">
    <name type="scientific">Streptomyces sp. gb1(2016)</name>
    <dbReference type="NCBI Taxonomy" id="1828321"/>
    <lineage>
        <taxon>Bacteria</taxon>
        <taxon>Bacillati</taxon>
        <taxon>Actinomycetota</taxon>
        <taxon>Actinomycetes</taxon>
        <taxon>Kitasatosporales</taxon>
        <taxon>Streptomycetaceae</taxon>
        <taxon>Streptomyces</taxon>
    </lineage>
</organism>
<evidence type="ECO:0008006" key="2">
    <source>
        <dbReference type="Google" id="ProtNLM"/>
    </source>
</evidence>
<protein>
    <recommendedName>
        <fullName evidence="2">DUF4034 domain-containing protein</fullName>
    </recommendedName>
</protein>
<proteinExistence type="predicted"/>
<comment type="caution">
    <text evidence="1">The sequence shown here is derived from an EMBL/GenBank/DDBJ whole genome shotgun (WGS) entry which is preliminary data.</text>
</comment>
<reference evidence="1" key="1">
    <citation type="submission" date="2018-10" db="EMBL/GenBank/DDBJ databases">
        <authorList>
            <person name="Hariharan J."/>
            <person name="Choudoir M.J."/>
            <person name="Diebold P."/>
            <person name="Panke-Buisse K."/>
            <person name="Campbell A.N."/>
            <person name="Buckley D.H."/>
        </authorList>
    </citation>
    <scope>NUCLEOTIDE SEQUENCE</scope>
    <source>
        <strain evidence="1">Gb1</strain>
    </source>
</reference>
<accession>A0A652KVG4</accession>
<dbReference type="EMBL" id="RDBM01000035">
    <property type="protein sequence ID" value="TXS26908.1"/>
    <property type="molecule type" value="Genomic_DNA"/>
</dbReference>
<gene>
    <name evidence="1" type="ORF">EAO74_12500</name>
</gene>
<name>A0A652KVG4_9ACTN</name>
<sequence length="629" mass="68646">MRLTTLFSLPRVLRHSDAIGADLPPDDAVVLDAPDPTLRVALAAAAGGDHAPAAELLALTREHAQWERRDTCVSRLARASLHHPGWLDSWLEESPQDPDAVLVKADQYVYQAWQIRTGARARHVEADQFRAFHTVLRDAVPVISEAAELNPDDPVPWRVALTQARGIQAPREVFDTYLAEANARDPHHEGCHVQALQYLCDKWFGSHEEMFAFAESAAAQAPPGSRLHALPLQAVVEYLIADEEAPGPDPYASRVEAAVTRAQALSGSYAPGDREAAGFRNHLALVLWSMNRYEEALTAFRDIGVHVTTFPWTYFGDARAEFLEARSDTRVELAMRIPFFRPSPEPPATGAPDWERELAPRSVAIASTGPTEVAQAALICGHSLRTAPAGSHHTYVEIVPDPVRGKRAALLPEDPLTSAADSFTTAEDWPALVLHRTPERSSFTLLHRGRKVAAHTWETAAPATDHTEATATATVLARVYGLTDPRPLAHVLRATGDPARHQGELVAALGLPPLPAGYGGELEILAELPGARVLARRGFFAGMRDTLTTKDGVHPEAPAQDEPHPARWWALRTAALLFFTAAAVYAWWTPDIGWFRSTVSSVLAVYYAAKLLRALRRRPVSSTPPPAAS</sequence>